<protein>
    <submittedName>
        <fullName evidence="3">Uncharacterized protein</fullName>
    </submittedName>
</protein>
<proteinExistence type="predicted"/>
<keyword evidence="4" id="KW-1185">Reference proteome</keyword>
<feature type="signal peptide" evidence="2">
    <location>
        <begin position="1"/>
        <end position="20"/>
    </location>
</feature>
<sequence>MAERLLLFWVFLVFSNGAKSQLDELFFKGFKGGAASNISLNGASEIEDRPKGHHTALKIGVSVSATAVIILVEAVVVLKLGLMCSNNAPKARPTMRQAVSYLEGEVALPEAVEAPDAYDRKKGGAAASEFVDYVNHSYPTSSSAGDDKDVDLESGYSSSLLSIPR</sequence>
<evidence type="ECO:0000256" key="2">
    <source>
        <dbReference type="SAM" id="SignalP"/>
    </source>
</evidence>
<reference evidence="3 4" key="1">
    <citation type="submission" date="2019-06" db="EMBL/GenBank/DDBJ databases">
        <title>A chromosomal-level reference genome of Carpinus fangiana (Coryloideae, Betulaceae).</title>
        <authorList>
            <person name="Yang X."/>
            <person name="Wang Z."/>
            <person name="Zhang L."/>
            <person name="Hao G."/>
            <person name="Liu J."/>
            <person name="Yang Y."/>
        </authorList>
    </citation>
    <scope>NUCLEOTIDE SEQUENCE [LARGE SCALE GENOMIC DNA]</scope>
    <source>
        <strain evidence="3">Cfa_2016G</strain>
        <tissue evidence="3">Leaf</tissue>
    </source>
</reference>
<dbReference type="AlphaFoldDB" id="A0A5N6QDM0"/>
<dbReference type="Proteomes" id="UP000327013">
    <property type="component" value="Chromosome 1"/>
</dbReference>
<evidence type="ECO:0000256" key="1">
    <source>
        <dbReference type="SAM" id="MobiDB-lite"/>
    </source>
</evidence>
<name>A0A5N6QDM0_9ROSI</name>
<feature type="region of interest" description="Disordered" evidence="1">
    <location>
        <begin position="138"/>
        <end position="165"/>
    </location>
</feature>
<feature type="chain" id="PRO_5024359718" evidence="2">
    <location>
        <begin position="21"/>
        <end position="165"/>
    </location>
</feature>
<accession>A0A5N6QDM0</accession>
<evidence type="ECO:0000313" key="3">
    <source>
        <dbReference type="EMBL" id="KAE7996749.1"/>
    </source>
</evidence>
<gene>
    <name evidence="3" type="ORF">FH972_001442</name>
</gene>
<dbReference type="EMBL" id="CM017321">
    <property type="protein sequence ID" value="KAE7996749.1"/>
    <property type="molecule type" value="Genomic_DNA"/>
</dbReference>
<keyword evidence="2" id="KW-0732">Signal</keyword>
<organism evidence="3 4">
    <name type="scientific">Carpinus fangiana</name>
    <dbReference type="NCBI Taxonomy" id="176857"/>
    <lineage>
        <taxon>Eukaryota</taxon>
        <taxon>Viridiplantae</taxon>
        <taxon>Streptophyta</taxon>
        <taxon>Embryophyta</taxon>
        <taxon>Tracheophyta</taxon>
        <taxon>Spermatophyta</taxon>
        <taxon>Magnoliopsida</taxon>
        <taxon>eudicotyledons</taxon>
        <taxon>Gunneridae</taxon>
        <taxon>Pentapetalae</taxon>
        <taxon>rosids</taxon>
        <taxon>fabids</taxon>
        <taxon>Fagales</taxon>
        <taxon>Betulaceae</taxon>
        <taxon>Carpinus</taxon>
    </lineage>
</organism>
<feature type="compositionally biased region" description="Polar residues" evidence="1">
    <location>
        <begin position="155"/>
        <end position="165"/>
    </location>
</feature>
<evidence type="ECO:0000313" key="4">
    <source>
        <dbReference type="Proteomes" id="UP000327013"/>
    </source>
</evidence>
<dbReference type="OrthoDB" id="1722957at2759"/>